<organism evidence="2 3">
    <name type="scientific">Candidatus Sediminicultor quintus</name>
    <dbReference type="NCBI Taxonomy" id="1797291"/>
    <lineage>
        <taxon>Bacteria</taxon>
        <taxon>Pseudomonadati</taxon>
        <taxon>Atribacterota</taxon>
        <taxon>Candidatus Phoenicimicrobiia</taxon>
        <taxon>Candidatus Pheonicimicrobiales</taxon>
        <taxon>Candidatus Phoenicimicrobiaceae</taxon>
        <taxon>Candidatus Sediminicultor</taxon>
    </lineage>
</organism>
<dbReference type="InterPro" id="IPR010982">
    <property type="entry name" value="Lambda_DNA-bd_dom_sf"/>
</dbReference>
<dbReference type="Pfam" id="PF13560">
    <property type="entry name" value="HTH_31"/>
    <property type="match status" value="1"/>
</dbReference>
<dbReference type="SUPFAM" id="SSF47413">
    <property type="entry name" value="lambda repressor-like DNA-binding domains"/>
    <property type="match status" value="1"/>
</dbReference>
<gene>
    <name evidence="2" type="ORF">A2V47_08630</name>
</gene>
<protein>
    <recommendedName>
        <fullName evidence="1">HTH cro/C1-type domain-containing protein</fullName>
    </recommendedName>
</protein>
<dbReference type="AlphaFoldDB" id="A0A1F5A9R4"/>
<evidence type="ECO:0000259" key="1">
    <source>
        <dbReference type="PROSITE" id="PS50943"/>
    </source>
</evidence>
<dbReference type="PROSITE" id="PS50943">
    <property type="entry name" value="HTH_CROC1"/>
    <property type="match status" value="1"/>
</dbReference>
<feature type="domain" description="HTH cro/C1-type" evidence="1">
    <location>
        <begin position="34"/>
        <end position="90"/>
    </location>
</feature>
<dbReference type="Gene3D" id="1.10.260.40">
    <property type="entry name" value="lambda repressor-like DNA-binding domains"/>
    <property type="match status" value="1"/>
</dbReference>
<dbReference type="InterPro" id="IPR001387">
    <property type="entry name" value="Cro/C1-type_HTH"/>
</dbReference>
<accession>A0A1F5A9R4</accession>
<comment type="caution">
    <text evidence="2">The sequence shown here is derived from an EMBL/GenBank/DDBJ whole genome shotgun (WGS) entry which is preliminary data.</text>
</comment>
<evidence type="ECO:0000313" key="3">
    <source>
        <dbReference type="Proteomes" id="UP000177701"/>
    </source>
</evidence>
<name>A0A1F5A9R4_9BACT</name>
<evidence type="ECO:0000313" key="2">
    <source>
        <dbReference type="EMBL" id="OGD15301.1"/>
    </source>
</evidence>
<sequence length="103" mass="12048">MRKTKTYMDKLMNNEEFRKRFDEEYQNICIGEQIARIRHQANLTQDALAKRTHTTKSAISRYENSDYKSYSIPLLNRIAEACGADLKIDFITKGTKKGKELKI</sequence>
<proteinExistence type="predicted"/>
<dbReference type="GO" id="GO:0003677">
    <property type="term" value="F:DNA binding"/>
    <property type="evidence" value="ECO:0007669"/>
    <property type="project" value="InterPro"/>
</dbReference>
<dbReference type="SMART" id="SM00530">
    <property type="entry name" value="HTH_XRE"/>
    <property type="match status" value="1"/>
</dbReference>
<dbReference type="Proteomes" id="UP000177701">
    <property type="component" value="Unassembled WGS sequence"/>
</dbReference>
<dbReference type="EMBL" id="MEYH01000061">
    <property type="protein sequence ID" value="OGD15301.1"/>
    <property type="molecule type" value="Genomic_DNA"/>
</dbReference>
<dbReference type="CDD" id="cd00093">
    <property type="entry name" value="HTH_XRE"/>
    <property type="match status" value="1"/>
</dbReference>
<dbReference type="STRING" id="1797291.A2V47_08630"/>
<reference evidence="2 3" key="1">
    <citation type="journal article" date="2016" name="Nat. Commun.">
        <title>Thousands of microbial genomes shed light on interconnected biogeochemical processes in an aquifer system.</title>
        <authorList>
            <person name="Anantharaman K."/>
            <person name="Brown C.T."/>
            <person name="Hug L.A."/>
            <person name="Sharon I."/>
            <person name="Castelle C.J."/>
            <person name="Probst A.J."/>
            <person name="Thomas B.C."/>
            <person name="Singh A."/>
            <person name="Wilkins M.J."/>
            <person name="Karaoz U."/>
            <person name="Brodie E.L."/>
            <person name="Williams K.H."/>
            <person name="Hubbard S.S."/>
            <person name="Banfield J.F."/>
        </authorList>
    </citation>
    <scope>NUCLEOTIDE SEQUENCE [LARGE SCALE GENOMIC DNA]</scope>
</reference>